<dbReference type="SUPFAM" id="SSF143968">
    <property type="entry name" value="UbiD C-terminal domain-like"/>
    <property type="match status" value="1"/>
</dbReference>
<dbReference type="InterPro" id="IPR022390">
    <property type="entry name" value="HBDC"/>
</dbReference>
<dbReference type="SUPFAM" id="SSF50475">
    <property type="entry name" value="FMN-binding split barrel"/>
    <property type="match status" value="1"/>
</dbReference>
<evidence type="ECO:0000256" key="1">
    <source>
        <dbReference type="ARBA" id="ARBA00010021"/>
    </source>
</evidence>
<dbReference type="InterPro" id="IPR049381">
    <property type="entry name" value="UbiD-like_C"/>
</dbReference>
<dbReference type="Gene3D" id="1.20.5.570">
    <property type="entry name" value="Single helix bin"/>
    <property type="match status" value="1"/>
</dbReference>
<proteinExistence type="inferred from homology"/>
<dbReference type="STRING" id="1817867.A3F83_01065"/>
<evidence type="ECO:0000259" key="3">
    <source>
        <dbReference type="Pfam" id="PF20695"/>
    </source>
</evidence>
<dbReference type="GO" id="GO:0008694">
    <property type="term" value="F:4-hydroxy-3-polyprenylbenzoate decarboxylase activity"/>
    <property type="evidence" value="ECO:0007669"/>
    <property type="project" value="TreeGrafter"/>
</dbReference>
<sequence>MAYRNQRSFIELLEKRGELKRIGYPVSPELEITEIAARLMRSGGPALLFENVRGSRMPLSINLLGSRKRMALALGVEEVEEIASRIEGLLSTKVPESLMGKLALLPRLLDLTRYPPRAVSGGPVQEIVEQGDKVDLGNIPVLTCWPEDGGPYFTLPQVITRDPVSGMRNVGMYRMQVYDRNTTGMHWHIHKHGAHHFEQARRLGQRLEVAVAFGGDPALTYAASAPLPDTIEEYLFAGFLRQEPVDLTRARTVDLEVPAEADLVLEGYVDPAEPLRREGPFGDHTGYYSLADDYPVFHCTAVTRRKDAIYPATVVGPPPMEDYWMGHATERIFLPLLRLVVPEVVDYHMPPEGVFHNLVFISIRKRYPGQAYKVMHALWGQGLMMLAKVLVVVDEQVNVQNPAEAWWAALNNIDPQRDTIFTPGPVDALDHASRLPHYGTKMGLDGTRKLPEEGFTRPWPRKIEMSAEVKRKVDSIWKELGLDG</sequence>
<dbReference type="InterPro" id="IPR048304">
    <property type="entry name" value="UbiD_Rift_dom"/>
</dbReference>
<feature type="domain" description="3-octaprenyl-4-hydroxybenzoate carboxy-lyase-like Rift-related" evidence="2">
    <location>
        <begin position="121"/>
        <end position="318"/>
    </location>
</feature>
<feature type="domain" description="3-octaprenyl-4-hydroxybenzoate carboxy-lyase-like N-terminal" evidence="3">
    <location>
        <begin position="10"/>
        <end position="85"/>
    </location>
</feature>
<dbReference type="PANTHER" id="PTHR30108:SF17">
    <property type="entry name" value="FERULIC ACID DECARBOXYLASE 1"/>
    <property type="match status" value="1"/>
</dbReference>
<dbReference type="InterPro" id="IPR002830">
    <property type="entry name" value="UbiD"/>
</dbReference>
<reference evidence="5 6" key="1">
    <citation type="journal article" date="2016" name="Nat. Commun.">
        <title>Thousands of microbial genomes shed light on interconnected biogeochemical processes in an aquifer system.</title>
        <authorList>
            <person name="Anantharaman K."/>
            <person name="Brown C.T."/>
            <person name="Hug L.A."/>
            <person name="Sharon I."/>
            <person name="Castelle C.J."/>
            <person name="Probst A.J."/>
            <person name="Thomas B.C."/>
            <person name="Singh A."/>
            <person name="Wilkins M.J."/>
            <person name="Karaoz U."/>
            <person name="Brodie E.L."/>
            <person name="Williams K.H."/>
            <person name="Hubbard S.S."/>
            <person name="Banfield J.F."/>
        </authorList>
    </citation>
    <scope>NUCLEOTIDE SEQUENCE [LARGE SCALE GENOMIC DNA]</scope>
</reference>
<dbReference type="Pfam" id="PF20696">
    <property type="entry name" value="UbiD_C"/>
    <property type="match status" value="1"/>
</dbReference>
<organism evidence="5 6">
    <name type="scientific">Candidatus Glassbacteria bacterium RIFCSPLOWO2_12_FULL_58_11</name>
    <dbReference type="NCBI Taxonomy" id="1817867"/>
    <lineage>
        <taxon>Bacteria</taxon>
        <taxon>Candidatus Glassiibacteriota</taxon>
    </lineage>
</organism>
<dbReference type="GO" id="GO:0005829">
    <property type="term" value="C:cytosol"/>
    <property type="evidence" value="ECO:0007669"/>
    <property type="project" value="TreeGrafter"/>
</dbReference>
<feature type="domain" description="3-octaprenyl-4-hydroxybenzoate carboxy-lyase-like C-terminal" evidence="4">
    <location>
        <begin position="324"/>
        <end position="445"/>
    </location>
</feature>
<name>A0A1F5YXN1_9BACT</name>
<dbReference type="PANTHER" id="PTHR30108">
    <property type="entry name" value="3-OCTAPRENYL-4-HYDROXYBENZOATE CARBOXY-LYASE-RELATED"/>
    <property type="match status" value="1"/>
</dbReference>
<dbReference type="NCBIfam" id="TIGR03701">
    <property type="entry name" value="mena_SCO4490"/>
    <property type="match status" value="1"/>
</dbReference>
<dbReference type="InterPro" id="IPR049383">
    <property type="entry name" value="UbiD-like_N"/>
</dbReference>
<dbReference type="EMBL" id="MFIX01000094">
    <property type="protein sequence ID" value="OGG04727.1"/>
    <property type="molecule type" value="Genomic_DNA"/>
</dbReference>
<dbReference type="AlphaFoldDB" id="A0A1F5YXN1"/>
<comment type="similarity">
    <text evidence="1">Belongs to the UbiD family.</text>
</comment>
<gene>
    <name evidence="5" type="ORF">A3F83_01065</name>
</gene>
<evidence type="ECO:0000313" key="5">
    <source>
        <dbReference type="EMBL" id="OGG04727.1"/>
    </source>
</evidence>
<accession>A0A1F5YXN1</accession>
<dbReference type="Gene3D" id="3.40.1670.10">
    <property type="entry name" value="UbiD C-terminal domain-like"/>
    <property type="match status" value="1"/>
</dbReference>
<evidence type="ECO:0000259" key="2">
    <source>
        <dbReference type="Pfam" id="PF01977"/>
    </source>
</evidence>
<evidence type="ECO:0000313" key="6">
    <source>
        <dbReference type="Proteomes" id="UP000179129"/>
    </source>
</evidence>
<evidence type="ECO:0000259" key="4">
    <source>
        <dbReference type="Pfam" id="PF20696"/>
    </source>
</evidence>
<dbReference type="NCBIfam" id="TIGR00148">
    <property type="entry name" value="UbiD family decarboxylase"/>
    <property type="match status" value="1"/>
</dbReference>
<protein>
    <submittedName>
        <fullName evidence="5">Menaquinone biosynthesis decarboxylase</fullName>
    </submittedName>
</protein>
<dbReference type="Pfam" id="PF20695">
    <property type="entry name" value="UbiD_N"/>
    <property type="match status" value="1"/>
</dbReference>
<dbReference type="Pfam" id="PF01977">
    <property type="entry name" value="UbiD"/>
    <property type="match status" value="1"/>
</dbReference>
<dbReference type="Proteomes" id="UP000179129">
    <property type="component" value="Unassembled WGS sequence"/>
</dbReference>
<dbReference type="GO" id="GO:0006744">
    <property type="term" value="P:ubiquinone biosynthetic process"/>
    <property type="evidence" value="ECO:0007669"/>
    <property type="project" value="TreeGrafter"/>
</dbReference>
<comment type="caution">
    <text evidence="5">The sequence shown here is derived from an EMBL/GenBank/DDBJ whole genome shotgun (WGS) entry which is preliminary data.</text>
</comment>